<evidence type="ECO:0008006" key="3">
    <source>
        <dbReference type="Google" id="ProtNLM"/>
    </source>
</evidence>
<proteinExistence type="predicted"/>
<name>A0ABT4GPX9_9BACL</name>
<dbReference type="SUPFAM" id="SSF52266">
    <property type="entry name" value="SGNH hydrolase"/>
    <property type="match status" value="1"/>
</dbReference>
<gene>
    <name evidence="1" type="ORF">M5X19_36390</name>
</gene>
<accession>A0ABT4GPX9</accession>
<comment type="caution">
    <text evidence="1">The sequence shown here is derived from an EMBL/GenBank/DDBJ whole genome shotgun (WGS) entry which is preliminary data.</text>
</comment>
<reference evidence="1 2" key="1">
    <citation type="submission" date="2022-05" db="EMBL/GenBank/DDBJ databases">
        <title>Genome Sequencing of Bee-Associated Microbes.</title>
        <authorList>
            <person name="Dunlap C."/>
        </authorList>
    </citation>
    <scope>NUCLEOTIDE SEQUENCE [LARGE SCALE GENOMIC DNA]</scope>
    <source>
        <strain evidence="1 2">NRRL B-14421</strain>
    </source>
</reference>
<keyword evidence="2" id="KW-1185">Reference proteome</keyword>
<protein>
    <recommendedName>
        <fullName evidence="3">SGNH hydrolase-type esterase domain-containing protein</fullName>
    </recommendedName>
</protein>
<organism evidence="1 2">
    <name type="scientific">Paenibacillus alginolyticus</name>
    <dbReference type="NCBI Taxonomy" id="59839"/>
    <lineage>
        <taxon>Bacteria</taxon>
        <taxon>Bacillati</taxon>
        <taxon>Bacillota</taxon>
        <taxon>Bacilli</taxon>
        <taxon>Bacillales</taxon>
        <taxon>Paenibacillaceae</taxon>
        <taxon>Paenibacillus</taxon>
    </lineage>
</organism>
<dbReference type="Gene3D" id="3.40.50.1110">
    <property type="entry name" value="SGNH hydrolase"/>
    <property type="match status" value="1"/>
</dbReference>
<dbReference type="EMBL" id="JAMDMX010000222">
    <property type="protein sequence ID" value="MCY9698282.1"/>
    <property type="molecule type" value="Genomic_DNA"/>
</dbReference>
<dbReference type="RefSeq" id="WP_268618732.1">
    <property type="nucleotide sequence ID" value="NZ_JAMDMX010000222.1"/>
</dbReference>
<evidence type="ECO:0000313" key="1">
    <source>
        <dbReference type="EMBL" id="MCY9698282.1"/>
    </source>
</evidence>
<dbReference type="Proteomes" id="UP001527099">
    <property type="component" value="Unassembled WGS sequence"/>
</dbReference>
<dbReference type="InterPro" id="IPR036514">
    <property type="entry name" value="SGNH_hydro_sf"/>
</dbReference>
<evidence type="ECO:0000313" key="2">
    <source>
        <dbReference type="Proteomes" id="UP001527099"/>
    </source>
</evidence>
<sequence length="194" mass="22000">MDEPNTELWVIPASQPRWVTYGSSITQCVGAHSPSRTWPALGNYHLESMVARLIRDLPSDFISLGVGINVYGAASLSPRTFKPALIGMLETIRDKYEHTPLLVISPIYATHRETNENALGFTLPMMREDVRQTVEMLKARGDHHIYYLDGLELFSENDASHLPEHLHPDADGYEIIAARFMEKIIRPYRKKGII</sequence>